<evidence type="ECO:0000256" key="3">
    <source>
        <dbReference type="RuleBase" id="RU362132"/>
    </source>
</evidence>
<keyword evidence="2 3" id="KW-0786">Thiamine pyrophosphate</keyword>
<dbReference type="InterPro" id="IPR045229">
    <property type="entry name" value="TPP_enz"/>
</dbReference>
<dbReference type="GO" id="GO:0000287">
    <property type="term" value="F:magnesium ion binding"/>
    <property type="evidence" value="ECO:0007669"/>
    <property type="project" value="InterPro"/>
</dbReference>
<dbReference type="CDD" id="cd07035">
    <property type="entry name" value="TPP_PYR_POX_like"/>
    <property type="match status" value="1"/>
</dbReference>
<dbReference type="PROSITE" id="PS00187">
    <property type="entry name" value="TPP_ENZYMES"/>
    <property type="match status" value="1"/>
</dbReference>
<dbReference type="InterPro" id="IPR029061">
    <property type="entry name" value="THDP-binding"/>
</dbReference>
<dbReference type="GO" id="GO:0009097">
    <property type="term" value="P:isoleucine biosynthetic process"/>
    <property type="evidence" value="ECO:0007669"/>
    <property type="project" value="TreeGrafter"/>
</dbReference>
<dbReference type="SUPFAM" id="SSF52467">
    <property type="entry name" value="DHS-like NAD/FAD-binding domain"/>
    <property type="match status" value="1"/>
</dbReference>
<evidence type="ECO:0000259" key="5">
    <source>
        <dbReference type="Pfam" id="PF02775"/>
    </source>
</evidence>
<feature type="domain" description="Thiamine pyrophosphate enzyme TPP-binding" evidence="5">
    <location>
        <begin position="433"/>
        <end position="585"/>
    </location>
</feature>
<dbReference type="GO" id="GO:0030976">
    <property type="term" value="F:thiamine pyrophosphate binding"/>
    <property type="evidence" value="ECO:0007669"/>
    <property type="project" value="InterPro"/>
</dbReference>
<organism evidence="7 8">
    <name type="scientific">Cytobacillus firmus</name>
    <name type="common">Bacillus firmus</name>
    <dbReference type="NCBI Taxonomy" id="1399"/>
    <lineage>
        <taxon>Bacteria</taxon>
        <taxon>Bacillati</taxon>
        <taxon>Bacillota</taxon>
        <taxon>Bacilli</taxon>
        <taxon>Bacillales</taxon>
        <taxon>Bacillaceae</taxon>
        <taxon>Cytobacillus</taxon>
    </lineage>
</organism>
<evidence type="ECO:0000313" key="8">
    <source>
        <dbReference type="Proteomes" id="UP000465778"/>
    </source>
</evidence>
<dbReference type="InterPro" id="IPR011766">
    <property type="entry name" value="TPP_enzyme_TPP-bd"/>
</dbReference>
<dbReference type="GO" id="GO:0003984">
    <property type="term" value="F:acetolactate synthase activity"/>
    <property type="evidence" value="ECO:0007669"/>
    <property type="project" value="TreeGrafter"/>
</dbReference>
<dbReference type="EMBL" id="VDEM01000009">
    <property type="protein sequence ID" value="KAF0824934.1"/>
    <property type="molecule type" value="Genomic_DNA"/>
</dbReference>
<dbReference type="NCBIfam" id="NF006203">
    <property type="entry name" value="PRK08327.1"/>
    <property type="match status" value="1"/>
</dbReference>
<dbReference type="Proteomes" id="UP000465778">
    <property type="component" value="Unassembled WGS sequence"/>
</dbReference>
<dbReference type="GO" id="GO:0050660">
    <property type="term" value="F:flavin adenine dinucleotide binding"/>
    <property type="evidence" value="ECO:0007669"/>
    <property type="project" value="TreeGrafter"/>
</dbReference>
<dbReference type="PANTHER" id="PTHR18968">
    <property type="entry name" value="THIAMINE PYROPHOSPHATE ENZYMES"/>
    <property type="match status" value="1"/>
</dbReference>
<evidence type="ECO:0000313" key="7">
    <source>
        <dbReference type="EMBL" id="KAF0824934.1"/>
    </source>
</evidence>
<dbReference type="InterPro" id="IPR029035">
    <property type="entry name" value="DHS-like_NAD/FAD-binding_dom"/>
</dbReference>
<dbReference type="CDD" id="cd02002">
    <property type="entry name" value="TPP_BFDC"/>
    <property type="match status" value="1"/>
</dbReference>
<dbReference type="RefSeq" id="WP_236564605.1">
    <property type="nucleotide sequence ID" value="NZ_JBALOT010000004.1"/>
</dbReference>
<comment type="similarity">
    <text evidence="1 3">Belongs to the TPP enzyme family.</text>
</comment>
<dbReference type="PANTHER" id="PTHR18968:SF164">
    <property type="entry name" value="PYRUVATE DECARBOXYLASE"/>
    <property type="match status" value="1"/>
</dbReference>
<comment type="caution">
    <text evidence="7">The sequence shown here is derived from an EMBL/GenBank/DDBJ whole genome shotgun (WGS) entry which is preliminary data.</text>
</comment>
<dbReference type="InterPro" id="IPR000399">
    <property type="entry name" value="TPP-bd_CS"/>
</dbReference>
<dbReference type="Pfam" id="PF02775">
    <property type="entry name" value="TPP_enzyme_C"/>
    <property type="match status" value="1"/>
</dbReference>
<protein>
    <submittedName>
        <fullName evidence="7">Thiamine pyrophosphate enzyme</fullName>
    </submittedName>
</protein>
<name>A0A800NBQ3_CYTFI</name>
<dbReference type="Gene3D" id="3.40.50.1220">
    <property type="entry name" value="TPP-binding domain"/>
    <property type="match status" value="1"/>
</dbReference>
<dbReference type="GO" id="GO:0009099">
    <property type="term" value="P:L-valine biosynthetic process"/>
    <property type="evidence" value="ECO:0007669"/>
    <property type="project" value="TreeGrafter"/>
</dbReference>
<reference evidence="7 8" key="1">
    <citation type="journal article" date="2020" name="G3 (Bethesda)">
        <title>Whole Genome Sequencing and Comparative Genomics of Two Nematicidal Bacillus Strains Reveals a Wide Range of Possible Virulence Factors.</title>
        <authorList>
            <person name="Susic N."/>
            <person name="Janezic S."/>
            <person name="Rupnik M."/>
            <person name="Geric Stare B."/>
        </authorList>
    </citation>
    <scope>NUCLEOTIDE SEQUENCE [LARGE SCALE GENOMIC DNA]</scope>
    <source>
        <strain evidence="7 8">I-1582</strain>
    </source>
</reference>
<evidence type="ECO:0000259" key="6">
    <source>
        <dbReference type="Pfam" id="PF02776"/>
    </source>
</evidence>
<dbReference type="Pfam" id="PF02776">
    <property type="entry name" value="TPP_enzyme_N"/>
    <property type="match status" value="1"/>
</dbReference>
<dbReference type="SUPFAM" id="SSF52518">
    <property type="entry name" value="Thiamin diphosphate-binding fold (THDP-binding)"/>
    <property type="match status" value="2"/>
</dbReference>
<dbReference type="AlphaFoldDB" id="A0A800NBQ3"/>
<gene>
    <name evidence="7" type="ORF">KIS1582_1321</name>
</gene>
<evidence type="ECO:0000256" key="1">
    <source>
        <dbReference type="ARBA" id="ARBA00007812"/>
    </source>
</evidence>
<dbReference type="Gene3D" id="3.40.50.970">
    <property type="match status" value="2"/>
</dbReference>
<feature type="domain" description="Thiamine pyrophosphate enzyme central" evidence="4">
    <location>
        <begin position="224"/>
        <end position="331"/>
    </location>
</feature>
<dbReference type="Pfam" id="PF00205">
    <property type="entry name" value="TPP_enzyme_M"/>
    <property type="match status" value="1"/>
</dbReference>
<evidence type="ECO:0000256" key="2">
    <source>
        <dbReference type="ARBA" id="ARBA00023052"/>
    </source>
</evidence>
<evidence type="ECO:0000259" key="4">
    <source>
        <dbReference type="Pfam" id="PF00205"/>
    </source>
</evidence>
<dbReference type="InterPro" id="IPR012001">
    <property type="entry name" value="Thiamin_PyroP_enz_TPP-bd_dom"/>
</dbReference>
<proteinExistence type="inferred from homology"/>
<accession>A0A800NBQ3</accession>
<dbReference type="InterPro" id="IPR012000">
    <property type="entry name" value="Thiamin_PyroP_enz_cen_dom"/>
</dbReference>
<dbReference type="GO" id="GO:0005948">
    <property type="term" value="C:acetolactate synthase complex"/>
    <property type="evidence" value="ECO:0007669"/>
    <property type="project" value="TreeGrafter"/>
</dbReference>
<feature type="domain" description="Thiamine pyrophosphate enzyme N-terminal TPP-binding" evidence="6">
    <location>
        <begin position="21"/>
        <end position="150"/>
    </location>
</feature>
<sequence>MSVQEVNKDSSKASNYKAIYTTADAMLETLQEIGVKYIFANLGSDHPAIIESFGKAKLEDKNTPQVITCPHEFVAMSAAHGYAMLTGEPQAVIVHVDCGTQNLGGAIHNAAKARIPILIFAGTSPATQEGELKGSRNEYIHWLQDSFDQRGIVRGYAKYDNEIRTGKNVKQMVTRAIQIAKSDPKGPAYLMAAREVMEEEIDPYEIDLKRWGCISPSAIPDDRIQEIAGRLLKAEKPLIVTSYVGRNQRSVQQLIKLSERLAIPVLESVPSYMNFPSDHPMHIGYTWNEPHQNKHLEDADFILVVDSDVPWIPFKNKPSENSEIIIIDIDPLKEKIPLWYIPAEGFFKADSFIALSQINTCINKHQRLIDESSVSNRYTAISKIHKAQRLEWEAMEYPGEESAITPQMLTGCLREVLNDEDIVISEAITNFSTVTRHLPRNKPGTYFSPGASSLGWSGGAAFGAKLAEPDKLVVALTGDGSFMFSNPTPLHWMSGKYKTPFLTIIYNNEGWTAPKLSTLGVHPNGIAQQTDEFFVKFNPAARYADIAKSAGGTFAFIVERPKELKDTLLKAIHAVKYEGKSAVVDVRLPPG</sequence>